<proteinExistence type="predicted"/>
<protein>
    <submittedName>
        <fullName evidence="2">Uncharacterized protein</fullName>
    </submittedName>
</protein>
<feature type="transmembrane region" description="Helical" evidence="1">
    <location>
        <begin position="20"/>
        <end position="45"/>
    </location>
</feature>
<evidence type="ECO:0000313" key="2">
    <source>
        <dbReference type="EMBL" id="KXS16857.1"/>
    </source>
</evidence>
<keyword evidence="3" id="KW-1185">Reference proteome</keyword>
<accession>A0A139AJ92</accession>
<name>A0A139AJ92_GONPJ</name>
<evidence type="ECO:0000256" key="1">
    <source>
        <dbReference type="SAM" id="Phobius"/>
    </source>
</evidence>
<keyword evidence="1" id="KW-0472">Membrane</keyword>
<dbReference type="AlphaFoldDB" id="A0A139AJ92"/>
<evidence type="ECO:0000313" key="3">
    <source>
        <dbReference type="Proteomes" id="UP000070544"/>
    </source>
</evidence>
<dbReference type="Proteomes" id="UP000070544">
    <property type="component" value="Unassembled WGS sequence"/>
</dbReference>
<keyword evidence="1" id="KW-0812">Transmembrane</keyword>
<organism evidence="2 3">
    <name type="scientific">Gonapodya prolifera (strain JEL478)</name>
    <name type="common">Monoblepharis prolifera</name>
    <dbReference type="NCBI Taxonomy" id="1344416"/>
    <lineage>
        <taxon>Eukaryota</taxon>
        <taxon>Fungi</taxon>
        <taxon>Fungi incertae sedis</taxon>
        <taxon>Chytridiomycota</taxon>
        <taxon>Chytridiomycota incertae sedis</taxon>
        <taxon>Monoblepharidomycetes</taxon>
        <taxon>Monoblepharidales</taxon>
        <taxon>Gonapodyaceae</taxon>
        <taxon>Gonapodya</taxon>
    </lineage>
</organism>
<dbReference type="EMBL" id="KQ965750">
    <property type="protein sequence ID" value="KXS16857.1"/>
    <property type="molecule type" value="Genomic_DNA"/>
</dbReference>
<keyword evidence="1" id="KW-1133">Transmembrane helix</keyword>
<reference evidence="2 3" key="1">
    <citation type="journal article" date="2015" name="Genome Biol. Evol.">
        <title>Phylogenomic analyses indicate that early fungi evolved digesting cell walls of algal ancestors of land plants.</title>
        <authorList>
            <person name="Chang Y."/>
            <person name="Wang S."/>
            <person name="Sekimoto S."/>
            <person name="Aerts A.L."/>
            <person name="Choi C."/>
            <person name="Clum A."/>
            <person name="LaButti K.M."/>
            <person name="Lindquist E.A."/>
            <person name="Yee Ngan C."/>
            <person name="Ohm R.A."/>
            <person name="Salamov A.A."/>
            <person name="Grigoriev I.V."/>
            <person name="Spatafora J.W."/>
            <person name="Berbee M.L."/>
        </authorList>
    </citation>
    <scope>NUCLEOTIDE SEQUENCE [LARGE SCALE GENOMIC DNA]</scope>
    <source>
        <strain evidence="2 3">JEL478</strain>
    </source>
</reference>
<sequence length="71" mass="7849">MSSTPYRVNAPPQPRLPRSFYTKSFGIGLALGCVMEATMSLTGFYDSLRIAEGKKRYKEMVKEGEEAAARG</sequence>
<gene>
    <name evidence="2" type="ORF">M427DRAFT_68871</name>
</gene>